<organism evidence="1 2">
    <name type="scientific">Mycetomoellerius zeteki</name>
    <dbReference type="NCBI Taxonomy" id="64791"/>
    <lineage>
        <taxon>Eukaryota</taxon>
        <taxon>Metazoa</taxon>
        <taxon>Ecdysozoa</taxon>
        <taxon>Arthropoda</taxon>
        <taxon>Hexapoda</taxon>
        <taxon>Insecta</taxon>
        <taxon>Pterygota</taxon>
        <taxon>Neoptera</taxon>
        <taxon>Endopterygota</taxon>
        <taxon>Hymenoptera</taxon>
        <taxon>Apocrita</taxon>
        <taxon>Aculeata</taxon>
        <taxon>Formicoidea</taxon>
        <taxon>Formicidae</taxon>
        <taxon>Myrmicinae</taxon>
        <taxon>Mycetomoellerius</taxon>
    </lineage>
</organism>
<proteinExistence type="predicted"/>
<evidence type="ECO:0000313" key="2">
    <source>
        <dbReference type="Proteomes" id="UP000075809"/>
    </source>
</evidence>
<name>A0A151XHL4_9HYME</name>
<protein>
    <submittedName>
        <fullName evidence="1">Uncharacterized protein</fullName>
    </submittedName>
</protein>
<feature type="non-terminal residue" evidence="1">
    <location>
        <position position="48"/>
    </location>
</feature>
<keyword evidence="2" id="KW-1185">Reference proteome</keyword>
<dbReference type="EMBL" id="KQ982120">
    <property type="protein sequence ID" value="KYQ59896.1"/>
    <property type="molecule type" value="Genomic_DNA"/>
</dbReference>
<dbReference type="AlphaFoldDB" id="A0A151XHL4"/>
<reference evidence="1 2" key="1">
    <citation type="submission" date="2015-09" db="EMBL/GenBank/DDBJ databases">
        <title>Trachymyrmex zeteki WGS genome.</title>
        <authorList>
            <person name="Nygaard S."/>
            <person name="Hu H."/>
            <person name="Boomsma J."/>
            <person name="Zhang G."/>
        </authorList>
    </citation>
    <scope>NUCLEOTIDE SEQUENCE [LARGE SCALE GENOMIC DNA]</scope>
    <source>
        <strain evidence="1">Tzet28-1</strain>
        <tissue evidence="1">Whole body</tissue>
    </source>
</reference>
<evidence type="ECO:0000313" key="1">
    <source>
        <dbReference type="EMBL" id="KYQ59896.1"/>
    </source>
</evidence>
<dbReference type="Proteomes" id="UP000075809">
    <property type="component" value="Unassembled WGS sequence"/>
</dbReference>
<gene>
    <name evidence="1" type="ORF">ALC60_01067</name>
</gene>
<accession>A0A151XHL4</accession>
<feature type="non-terminal residue" evidence="1">
    <location>
        <position position="1"/>
    </location>
</feature>
<sequence>QDLYTLPCESFLYVEGRLTVKKRRRANKTLVYVKGHEKREWLVDILNS</sequence>